<dbReference type="AlphaFoldDB" id="A0A6M0K1W3"/>
<evidence type="ECO:0008006" key="3">
    <source>
        <dbReference type="Google" id="ProtNLM"/>
    </source>
</evidence>
<keyword evidence="2" id="KW-1185">Reference proteome</keyword>
<dbReference type="EMBL" id="JAAIJQ010000060">
    <property type="protein sequence ID" value="NEV63748.1"/>
    <property type="molecule type" value="Genomic_DNA"/>
</dbReference>
<accession>A0A6M0K1W3</accession>
<dbReference type="Pfam" id="PF20553">
    <property type="entry name" value="Methyltransf_35"/>
    <property type="match status" value="1"/>
</dbReference>
<evidence type="ECO:0000313" key="1">
    <source>
        <dbReference type="EMBL" id="NEV63748.1"/>
    </source>
</evidence>
<reference evidence="1 2" key="1">
    <citation type="submission" date="2020-02" db="EMBL/GenBank/DDBJ databases">
        <title>Genome sequences of Thiorhodococcus mannitoliphagus and Thiorhodococcus minor, purple sulfur photosynthetic bacteria in the gammaproteobacterial family, Chromatiaceae.</title>
        <authorList>
            <person name="Aviles F.A."/>
            <person name="Meyer T.E."/>
            <person name="Kyndt J.A."/>
        </authorList>
    </citation>
    <scope>NUCLEOTIDE SEQUENCE [LARGE SCALE GENOMIC DNA]</scope>
    <source>
        <strain evidence="1 2">DSM 11518</strain>
    </source>
</reference>
<organism evidence="1 2">
    <name type="scientific">Thiorhodococcus minor</name>
    <dbReference type="NCBI Taxonomy" id="57489"/>
    <lineage>
        <taxon>Bacteria</taxon>
        <taxon>Pseudomonadati</taxon>
        <taxon>Pseudomonadota</taxon>
        <taxon>Gammaproteobacteria</taxon>
        <taxon>Chromatiales</taxon>
        <taxon>Chromatiaceae</taxon>
        <taxon>Thiorhodococcus</taxon>
    </lineage>
</organism>
<sequence>MKGDALPYHLRPHKAVDRRLFLDLLARYERWRPLVDFAYVSMGAYPLEDHKQVHRHLGIGRLISFDSDKNIVARQTFNRPVGSCACLCRKSAEVVDEFDDVLREGNAEDAAGVIVWLDYTAPRDIGKQIREFQTLLNKLQDSDVVRVTVNANPASLFDGKKGDGSHYDGKEMRERRFEVIEKRIEEYLPSDAGADDMDKDGYPVLLSRAFGRAATQALPLTGKRTFVPLSLVRYADGQQMLSITGAVVERNRVGEMREAIGIERWPYGVSDWGDVRRLAVPDLTLRERLFLEQKIAESEPEKIAADLGFELGNGMNTSQFIQDYRNFYRFYPSLLAAEV</sequence>
<evidence type="ECO:0000313" key="2">
    <source>
        <dbReference type="Proteomes" id="UP000483379"/>
    </source>
</evidence>
<gene>
    <name evidence="1" type="ORF">G3446_17940</name>
</gene>
<dbReference type="Proteomes" id="UP000483379">
    <property type="component" value="Unassembled WGS sequence"/>
</dbReference>
<dbReference type="InterPro" id="IPR046788">
    <property type="entry name" value="Methyltransf_35"/>
</dbReference>
<comment type="caution">
    <text evidence="1">The sequence shown here is derived from an EMBL/GenBank/DDBJ whole genome shotgun (WGS) entry which is preliminary data.</text>
</comment>
<name>A0A6M0K1W3_9GAMM</name>
<protein>
    <recommendedName>
        <fullName evidence="3">Three-Cys-motif partner protein TcmP</fullName>
    </recommendedName>
</protein>
<proteinExistence type="predicted"/>
<dbReference type="RefSeq" id="WP_164454210.1">
    <property type="nucleotide sequence ID" value="NZ_JAAIJQ010000060.1"/>
</dbReference>